<reference evidence="1 2" key="1">
    <citation type="submission" date="2017-06" db="EMBL/GenBank/DDBJ databases">
        <authorList>
            <person name="Kim H.J."/>
            <person name="Triplett B.A."/>
        </authorList>
    </citation>
    <scope>NUCLEOTIDE SEQUENCE [LARGE SCALE GENOMIC DNA]</scope>
    <source>
        <strain evidence="1 2">SCA</strain>
    </source>
</reference>
<name>A0A239L6J2_9FIRM</name>
<evidence type="ECO:0000313" key="2">
    <source>
        <dbReference type="Proteomes" id="UP000198304"/>
    </source>
</evidence>
<dbReference type="AlphaFoldDB" id="A0A239L6J2"/>
<gene>
    <name evidence="1" type="ORF">SAMN05446037_106311</name>
</gene>
<organism evidence="1 2">
    <name type="scientific">Anaerovirgula multivorans</name>
    <dbReference type="NCBI Taxonomy" id="312168"/>
    <lineage>
        <taxon>Bacteria</taxon>
        <taxon>Bacillati</taxon>
        <taxon>Bacillota</taxon>
        <taxon>Clostridia</taxon>
        <taxon>Peptostreptococcales</taxon>
        <taxon>Natronincolaceae</taxon>
        <taxon>Anaerovirgula</taxon>
    </lineage>
</organism>
<sequence>MLLNIPAEARCQETRVFDDITSAIGVNAFNKMFQVILTDGGSEFQHPAKLQTAECGTNRTSIYYCDPYSSWQKGMIEKNHEYKLFRILVINTFSQNL</sequence>
<proteinExistence type="predicted"/>
<keyword evidence="2" id="KW-1185">Reference proteome</keyword>
<protein>
    <recommendedName>
        <fullName evidence="3">Integrase catalytic domain-containing protein</fullName>
    </recommendedName>
</protein>
<dbReference type="InterPro" id="IPR012337">
    <property type="entry name" value="RNaseH-like_sf"/>
</dbReference>
<dbReference type="Proteomes" id="UP000198304">
    <property type="component" value="Unassembled WGS sequence"/>
</dbReference>
<dbReference type="EMBL" id="FZOJ01000063">
    <property type="protein sequence ID" value="SNT25473.1"/>
    <property type="molecule type" value="Genomic_DNA"/>
</dbReference>
<evidence type="ECO:0000313" key="1">
    <source>
        <dbReference type="EMBL" id="SNT25473.1"/>
    </source>
</evidence>
<evidence type="ECO:0008006" key="3">
    <source>
        <dbReference type="Google" id="ProtNLM"/>
    </source>
</evidence>
<dbReference type="SUPFAM" id="SSF53098">
    <property type="entry name" value="Ribonuclease H-like"/>
    <property type="match status" value="1"/>
</dbReference>
<accession>A0A239L6J2</accession>